<gene>
    <name evidence="6" type="primary">CSON002651</name>
</gene>
<dbReference type="SUPFAM" id="SSF56059">
    <property type="entry name" value="Glutathione synthetase ATP-binding domain-like"/>
    <property type="match status" value="1"/>
</dbReference>
<dbReference type="InterPro" id="IPR051437">
    <property type="entry name" value="TTLL_monoglycylase"/>
</dbReference>
<evidence type="ECO:0000256" key="4">
    <source>
        <dbReference type="ARBA" id="ARBA00022741"/>
    </source>
</evidence>
<dbReference type="GO" id="GO:0070736">
    <property type="term" value="F:protein-glycine ligase activity, initiating"/>
    <property type="evidence" value="ECO:0007669"/>
    <property type="project" value="TreeGrafter"/>
</dbReference>
<dbReference type="GO" id="GO:0003341">
    <property type="term" value="P:cilium movement"/>
    <property type="evidence" value="ECO:0007669"/>
    <property type="project" value="TreeGrafter"/>
</dbReference>
<dbReference type="Gene3D" id="3.30.470.20">
    <property type="entry name" value="ATP-grasp fold, B domain"/>
    <property type="match status" value="1"/>
</dbReference>
<comment type="subcellular location">
    <subcellularLocation>
        <location evidence="1">Cytoplasm</location>
    </subcellularLocation>
</comment>
<dbReference type="Pfam" id="PF03133">
    <property type="entry name" value="TTL"/>
    <property type="match status" value="1"/>
</dbReference>
<evidence type="ECO:0000256" key="1">
    <source>
        <dbReference type="ARBA" id="ARBA00004496"/>
    </source>
</evidence>
<dbReference type="PANTHER" id="PTHR45870:SF2">
    <property type="entry name" value="TUBULIN MONOGLYCYLASE TTLL3"/>
    <property type="match status" value="1"/>
</dbReference>
<reference evidence="6" key="1">
    <citation type="submission" date="2018-07" db="EMBL/GenBank/DDBJ databases">
        <authorList>
            <person name="Quirk P.G."/>
            <person name="Krulwich T.A."/>
        </authorList>
    </citation>
    <scope>NUCLEOTIDE SEQUENCE</scope>
</reference>
<protein>
    <submittedName>
        <fullName evidence="6">CSON002651 protein</fullName>
    </submittedName>
</protein>
<keyword evidence="2" id="KW-0963">Cytoplasm</keyword>
<evidence type="ECO:0000313" key="6">
    <source>
        <dbReference type="EMBL" id="SSX30602.1"/>
    </source>
</evidence>
<evidence type="ECO:0000256" key="3">
    <source>
        <dbReference type="ARBA" id="ARBA00022598"/>
    </source>
</evidence>
<keyword evidence="3" id="KW-0436">Ligase</keyword>
<dbReference type="GO" id="GO:0005930">
    <property type="term" value="C:axoneme"/>
    <property type="evidence" value="ECO:0007669"/>
    <property type="project" value="TreeGrafter"/>
</dbReference>
<dbReference type="EMBL" id="UFQT01001446">
    <property type="protein sequence ID" value="SSX30602.1"/>
    <property type="molecule type" value="Genomic_DNA"/>
</dbReference>
<evidence type="ECO:0000256" key="5">
    <source>
        <dbReference type="ARBA" id="ARBA00022840"/>
    </source>
</evidence>
<accession>A0A336MJL8</accession>
<proteinExistence type="predicted"/>
<evidence type="ECO:0000256" key="2">
    <source>
        <dbReference type="ARBA" id="ARBA00022490"/>
    </source>
</evidence>
<dbReference type="GO" id="GO:0005524">
    <property type="term" value="F:ATP binding"/>
    <property type="evidence" value="ECO:0007669"/>
    <property type="project" value="UniProtKB-KW"/>
</dbReference>
<keyword evidence="5" id="KW-0067">ATP-binding</keyword>
<name>A0A336MJL8_CULSO</name>
<dbReference type="PROSITE" id="PS51221">
    <property type="entry name" value="TTL"/>
    <property type="match status" value="1"/>
</dbReference>
<dbReference type="AlphaFoldDB" id="A0A336MJL8"/>
<sequence length="530" mass="61777">MSTDICNETSEIHEKYLALVEKVNTAKNEKKIYRFVGCNFKKIKSELRKRGFIEKRKFRLGSIYYQMPLSLLLNHYEENSKCEQALMSRMIGNCNLGLVWIWNPRLYDKFIDVPLLNKIKIVGSNFGLKNGLGKCVNKINWNFDDKIATVNYPRSYSVIDNEEIEDFLIDYKLSLACSIIIFLHTRSNIRSWFSKSKGMIYYGGIELALDIVNFFTKKAEGLLSDSDFEISDKSLLKLERLHNNLVNNHFKILAGTDRALQIISKIKYAYTEIKHYWPSRITIDGFHNIWLLKPSFVGQGWGIILSNNIDRITKQIEKRNKRYIVQKYIEKPLLIHKTKFDLRTYYMITISQTHLCAWTHKLSTVKFAAHEFTFTNLNKAVHVTNTSVNRKIKKIHENPLPENHMWSIDDLIAYFKEIGKENIWEEQIYPSMQSSLVAVTLASIDNIELKPGRFELFGCDYLITEDFQMFLLEINRGPSMCYYTPISKYVCGTVMEDVVKVAIDLQSNPKADTGGWDKIYEMKLPEKKVS</sequence>
<dbReference type="OMA" id="FVESHES"/>
<organism evidence="6">
    <name type="scientific">Culicoides sonorensis</name>
    <name type="common">Biting midge</name>
    <dbReference type="NCBI Taxonomy" id="179676"/>
    <lineage>
        <taxon>Eukaryota</taxon>
        <taxon>Metazoa</taxon>
        <taxon>Ecdysozoa</taxon>
        <taxon>Arthropoda</taxon>
        <taxon>Hexapoda</taxon>
        <taxon>Insecta</taxon>
        <taxon>Pterygota</taxon>
        <taxon>Neoptera</taxon>
        <taxon>Endopterygota</taxon>
        <taxon>Diptera</taxon>
        <taxon>Nematocera</taxon>
        <taxon>Chironomoidea</taxon>
        <taxon>Ceratopogonidae</taxon>
        <taxon>Ceratopogoninae</taxon>
        <taxon>Culicoides</taxon>
        <taxon>Monoculicoides</taxon>
    </lineage>
</organism>
<dbReference type="GO" id="GO:0015630">
    <property type="term" value="C:microtubule cytoskeleton"/>
    <property type="evidence" value="ECO:0007669"/>
    <property type="project" value="TreeGrafter"/>
</dbReference>
<dbReference type="VEuPathDB" id="VectorBase:CSON002651"/>
<dbReference type="InterPro" id="IPR004344">
    <property type="entry name" value="TTL/TTLL_fam"/>
</dbReference>
<keyword evidence="4" id="KW-0547">Nucleotide-binding</keyword>
<dbReference type="PANTHER" id="PTHR45870">
    <property type="entry name" value="TUBULIN MONOGLYCYLASE TTLL3"/>
    <property type="match status" value="1"/>
</dbReference>
<dbReference type="GO" id="GO:0060271">
    <property type="term" value="P:cilium assembly"/>
    <property type="evidence" value="ECO:0007669"/>
    <property type="project" value="TreeGrafter"/>
</dbReference>